<evidence type="ECO:0000256" key="16">
    <source>
        <dbReference type="ARBA" id="ARBA00034000"/>
    </source>
</evidence>
<sequence length="775" mass="87667">MAKEEKKGDKKILKKLTVLLWVGFVLIFVGFPVYIWAVSSNMSNLFGELPSYSQLENPEQNLSSLLFSADDEILGAYYRDNRKPVTYDQLGPNLINALKATEDIRFNSHSGIDLRSMLRAAFGVLTFNPQGGGSTVTQQLAKNLFDTRVIEEDEKGKLEGINRMLDQLIYKTKEWILAVRLERSYTKDELMAMYFNQVSFGNNTFGIQSAAESFFNKKPKQLNVEEAAVLVGLQKAVTRYNPIRNPENSKARRNVVLNQMVRYGYLEKAAYDTLAPQDIVLDYNAQDQNFGPGQYFRAEVQKDLIVIARDLGYDLFADGLKIYTTIDSRMQRYAEQAVDSTMRQVQANFFNSLKDGNGNIREPWIDSDGRVIKDFLQDQVLPRTERYRSLEKEYGKGSDSIDYYLNKKVPMKVFSWKGEIDTVMSPMDSLKYYKHFLQAGFMAADPHNGEIKAWVGGIDYKYFKFDHVRLGKRQAGSLFKPFLYATAVEKGFSPCYEFVDQPITIPIPGQSNPWSPQNSDNKFSGEKMTMKTAMAKSVNSISARVMDIVKPDNVSKMAGRLGVESEIGPYYSIALGTVDVSVKEMVSAFGTFANKGTHIEAHYVTKIEDRFGNVIWSKVPQKKRAISEDVAYVMLNMLQENTTNGSGIRLWSEYKITNFNQTENSVGSKTGTTQNASDGWFMAVTKDLVAGAWVGGDDRAIHFRNWPDGQGARTALPIVGRFFEKVYKDTSINLQKGVFERPANLQMEIDCQKFQDILAPQDTTSGSTIYDPEIY</sequence>
<dbReference type="STRING" id="279360.MB14_03615"/>
<evidence type="ECO:0000256" key="18">
    <source>
        <dbReference type="SAM" id="Phobius"/>
    </source>
</evidence>
<keyword evidence="18" id="KW-0812">Transmembrane</keyword>
<evidence type="ECO:0000256" key="6">
    <source>
        <dbReference type="ARBA" id="ARBA00022645"/>
    </source>
</evidence>
<dbReference type="PANTHER" id="PTHR32282:SF11">
    <property type="entry name" value="PENICILLIN-BINDING PROTEIN 1B"/>
    <property type="match status" value="1"/>
</dbReference>
<dbReference type="GO" id="GO:0030288">
    <property type="term" value="C:outer membrane-bounded periplasmic space"/>
    <property type="evidence" value="ECO:0007669"/>
    <property type="project" value="TreeGrafter"/>
</dbReference>
<dbReference type="Gene3D" id="3.40.710.10">
    <property type="entry name" value="DD-peptidase/beta-lactamase superfamily"/>
    <property type="match status" value="2"/>
</dbReference>
<evidence type="ECO:0000256" key="2">
    <source>
        <dbReference type="ARBA" id="ARBA00004752"/>
    </source>
</evidence>
<keyword evidence="9" id="KW-0808">Transferase</keyword>
<evidence type="ECO:0000256" key="9">
    <source>
        <dbReference type="ARBA" id="ARBA00022679"/>
    </source>
</evidence>
<dbReference type="SUPFAM" id="SSF56601">
    <property type="entry name" value="beta-lactamase/transpeptidase-like"/>
    <property type="match status" value="1"/>
</dbReference>
<feature type="domain" description="Glycosyl transferase family 51" evidence="20">
    <location>
        <begin position="73"/>
        <end position="260"/>
    </location>
</feature>
<evidence type="ECO:0000256" key="15">
    <source>
        <dbReference type="ARBA" id="ARBA00023316"/>
    </source>
</evidence>
<dbReference type="RefSeq" id="WP_062591415.1">
    <property type="nucleotide sequence ID" value="NZ_LQZQ01000023.1"/>
</dbReference>
<dbReference type="GO" id="GO:0071555">
    <property type="term" value="P:cell wall organization"/>
    <property type="evidence" value="ECO:0007669"/>
    <property type="project" value="UniProtKB-KW"/>
</dbReference>
<dbReference type="GO" id="GO:0008955">
    <property type="term" value="F:peptidoglycan glycosyltransferase activity"/>
    <property type="evidence" value="ECO:0007669"/>
    <property type="project" value="UniProtKB-EC"/>
</dbReference>
<evidence type="ECO:0000256" key="12">
    <source>
        <dbReference type="ARBA" id="ARBA00022984"/>
    </source>
</evidence>
<dbReference type="GO" id="GO:0005886">
    <property type="term" value="C:plasma membrane"/>
    <property type="evidence" value="ECO:0007669"/>
    <property type="project" value="UniProtKB-SubCell"/>
</dbReference>
<keyword evidence="14" id="KW-0511">Multifunctional enzyme</keyword>
<comment type="similarity">
    <text evidence="4">In the N-terminal section; belongs to the glycosyltransferase 51 family.</text>
</comment>
<keyword evidence="6" id="KW-0121">Carboxypeptidase</keyword>
<evidence type="ECO:0000256" key="3">
    <source>
        <dbReference type="ARBA" id="ARBA00007090"/>
    </source>
</evidence>
<dbReference type="SUPFAM" id="SSF53955">
    <property type="entry name" value="Lysozyme-like"/>
    <property type="match status" value="1"/>
</dbReference>
<dbReference type="EMBL" id="LQZQ01000023">
    <property type="protein sequence ID" value="KYG76344.1"/>
    <property type="molecule type" value="Genomic_DNA"/>
</dbReference>
<gene>
    <name evidence="21" type="ORF">MB14_03615</name>
</gene>
<dbReference type="InterPro" id="IPR036950">
    <property type="entry name" value="PBP_transglycosylase"/>
</dbReference>
<keyword evidence="8" id="KW-0328">Glycosyltransferase</keyword>
<comment type="pathway">
    <text evidence="2">Cell wall biogenesis; peptidoglycan biosynthesis.</text>
</comment>
<dbReference type="InterPro" id="IPR023346">
    <property type="entry name" value="Lysozyme-like_dom_sf"/>
</dbReference>
<dbReference type="Proteomes" id="UP000075583">
    <property type="component" value="Unassembled WGS sequence"/>
</dbReference>
<proteinExistence type="inferred from homology"/>
<evidence type="ECO:0000256" key="4">
    <source>
        <dbReference type="ARBA" id="ARBA00007739"/>
    </source>
</evidence>
<keyword evidence="13 18" id="KW-0472">Membrane</keyword>
<evidence type="ECO:0000313" key="22">
    <source>
        <dbReference type="Proteomes" id="UP000075583"/>
    </source>
</evidence>
<feature type="transmembrane region" description="Helical" evidence="18">
    <location>
        <begin position="12"/>
        <end position="37"/>
    </location>
</feature>
<comment type="catalytic activity">
    <reaction evidence="16">
        <text>Preferential cleavage: (Ac)2-L-Lys-D-Ala-|-D-Ala. Also transpeptidation of peptidyl-alanyl moieties that are N-acyl substituents of D-alanine.</text>
        <dbReference type="EC" id="3.4.16.4"/>
    </reaction>
</comment>
<accession>A0A150XCF0</accession>
<protein>
    <submittedName>
        <fullName evidence="21">Uncharacterized protein</fullName>
    </submittedName>
</protein>
<dbReference type="PANTHER" id="PTHR32282">
    <property type="entry name" value="BINDING PROTEIN TRANSPEPTIDASE, PUTATIVE-RELATED"/>
    <property type="match status" value="1"/>
</dbReference>
<name>A0A150XCF0_ROSEK</name>
<reference evidence="21" key="1">
    <citation type="submission" date="2016-01" db="EMBL/GenBank/DDBJ databases">
        <title>Genome sequencing of Roseivirga ehrenbergii KMM 6017.</title>
        <authorList>
            <person name="Selvaratnam C."/>
            <person name="Thevarajoo S."/>
            <person name="Goh K.M."/>
            <person name="Ee R."/>
            <person name="Chan K.-G."/>
            <person name="Chong C.S."/>
        </authorList>
    </citation>
    <scope>NUCLEOTIDE SEQUENCE [LARGE SCALE GENOMIC DNA]</scope>
    <source>
        <strain evidence="21">KMM 6017</strain>
    </source>
</reference>
<comment type="subcellular location">
    <subcellularLocation>
        <location evidence="1">Cell membrane</location>
    </subcellularLocation>
</comment>
<dbReference type="Gene3D" id="1.10.3810.10">
    <property type="entry name" value="Biosynthetic peptidoglycan transglycosylase-like"/>
    <property type="match status" value="1"/>
</dbReference>
<dbReference type="InterPro" id="IPR012338">
    <property type="entry name" value="Beta-lactam/transpept-like"/>
</dbReference>
<dbReference type="GO" id="GO:0008360">
    <property type="term" value="P:regulation of cell shape"/>
    <property type="evidence" value="ECO:0007669"/>
    <property type="project" value="UniProtKB-KW"/>
</dbReference>
<evidence type="ECO:0000256" key="11">
    <source>
        <dbReference type="ARBA" id="ARBA00022960"/>
    </source>
</evidence>
<feature type="domain" description="Penicillin-binding protein transpeptidase" evidence="19">
    <location>
        <begin position="440"/>
        <end position="685"/>
    </location>
</feature>
<evidence type="ECO:0000313" key="21">
    <source>
        <dbReference type="EMBL" id="KYG76344.1"/>
    </source>
</evidence>
<evidence type="ECO:0000256" key="7">
    <source>
        <dbReference type="ARBA" id="ARBA00022670"/>
    </source>
</evidence>
<dbReference type="Pfam" id="PF00905">
    <property type="entry name" value="Transpeptidase"/>
    <property type="match status" value="1"/>
</dbReference>
<comment type="caution">
    <text evidence="21">The sequence shown here is derived from an EMBL/GenBank/DDBJ whole genome shotgun (WGS) entry which is preliminary data.</text>
</comment>
<dbReference type="GO" id="GO:0009252">
    <property type="term" value="P:peptidoglycan biosynthetic process"/>
    <property type="evidence" value="ECO:0007669"/>
    <property type="project" value="UniProtKB-KW"/>
</dbReference>
<keyword evidence="12" id="KW-0573">Peptidoglycan synthesis</keyword>
<evidence type="ECO:0000256" key="17">
    <source>
        <dbReference type="ARBA" id="ARBA00049902"/>
    </source>
</evidence>
<organism evidence="21 22">
    <name type="scientific">Roseivirga ehrenbergii (strain DSM 102268 / JCM 13514 / KCTC 12282 / NCIMB 14502 / KMM 6017)</name>
    <dbReference type="NCBI Taxonomy" id="279360"/>
    <lineage>
        <taxon>Bacteria</taxon>
        <taxon>Pseudomonadati</taxon>
        <taxon>Bacteroidota</taxon>
        <taxon>Cytophagia</taxon>
        <taxon>Cytophagales</taxon>
        <taxon>Roseivirgaceae</taxon>
        <taxon>Roseivirga</taxon>
    </lineage>
</organism>
<evidence type="ECO:0000256" key="14">
    <source>
        <dbReference type="ARBA" id="ARBA00023268"/>
    </source>
</evidence>
<keyword evidence="10" id="KW-0378">Hydrolase</keyword>
<dbReference type="InterPro" id="IPR001264">
    <property type="entry name" value="Glyco_trans_51"/>
</dbReference>
<evidence type="ECO:0000256" key="1">
    <source>
        <dbReference type="ARBA" id="ARBA00004236"/>
    </source>
</evidence>
<dbReference type="InterPro" id="IPR050396">
    <property type="entry name" value="Glycosyltr_51/Transpeptidase"/>
</dbReference>
<keyword evidence="22" id="KW-1185">Reference proteome</keyword>
<comment type="catalytic activity">
    <reaction evidence="17">
        <text>[GlcNAc-(1-&gt;4)-Mur2Ac(oyl-L-Ala-gamma-D-Glu-L-Lys-D-Ala-D-Ala)](n)-di-trans,octa-cis-undecaprenyl diphosphate + beta-D-GlcNAc-(1-&gt;4)-Mur2Ac(oyl-L-Ala-gamma-D-Glu-L-Lys-D-Ala-D-Ala)-di-trans,octa-cis-undecaprenyl diphosphate = [GlcNAc-(1-&gt;4)-Mur2Ac(oyl-L-Ala-gamma-D-Glu-L-Lys-D-Ala-D-Ala)](n+1)-di-trans,octa-cis-undecaprenyl diphosphate + di-trans,octa-cis-undecaprenyl diphosphate + H(+)</text>
        <dbReference type="Rhea" id="RHEA:23708"/>
        <dbReference type="Rhea" id="RHEA-COMP:9602"/>
        <dbReference type="Rhea" id="RHEA-COMP:9603"/>
        <dbReference type="ChEBI" id="CHEBI:15378"/>
        <dbReference type="ChEBI" id="CHEBI:58405"/>
        <dbReference type="ChEBI" id="CHEBI:60033"/>
        <dbReference type="ChEBI" id="CHEBI:78435"/>
        <dbReference type="EC" id="2.4.99.28"/>
    </reaction>
</comment>
<keyword evidence="5" id="KW-1003">Cell membrane</keyword>
<keyword evidence="18" id="KW-1133">Transmembrane helix</keyword>
<dbReference type="InterPro" id="IPR001460">
    <property type="entry name" value="PCN-bd_Tpept"/>
</dbReference>
<evidence type="ECO:0000256" key="8">
    <source>
        <dbReference type="ARBA" id="ARBA00022676"/>
    </source>
</evidence>
<dbReference type="Pfam" id="PF00912">
    <property type="entry name" value="Transgly"/>
    <property type="match status" value="1"/>
</dbReference>
<dbReference type="GO" id="GO:0009002">
    <property type="term" value="F:serine-type D-Ala-D-Ala carboxypeptidase activity"/>
    <property type="evidence" value="ECO:0007669"/>
    <property type="project" value="UniProtKB-EC"/>
</dbReference>
<dbReference type="GO" id="GO:0006508">
    <property type="term" value="P:proteolysis"/>
    <property type="evidence" value="ECO:0007669"/>
    <property type="project" value="UniProtKB-KW"/>
</dbReference>
<dbReference type="GO" id="GO:0008658">
    <property type="term" value="F:penicillin binding"/>
    <property type="evidence" value="ECO:0007669"/>
    <property type="project" value="InterPro"/>
</dbReference>
<evidence type="ECO:0000259" key="19">
    <source>
        <dbReference type="Pfam" id="PF00905"/>
    </source>
</evidence>
<dbReference type="AlphaFoldDB" id="A0A150XCF0"/>
<keyword evidence="15" id="KW-0961">Cell wall biogenesis/degradation</keyword>
<comment type="similarity">
    <text evidence="3">In the C-terminal section; belongs to the transpeptidase family.</text>
</comment>
<keyword evidence="11" id="KW-0133">Cell shape</keyword>
<evidence type="ECO:0000256" key="10">
    <source>
        <dbReference type="ARBA" id="ARBA00022801"/>
    </source>
</evidence>
<keyword evidence="7" id="KW-0645">Protease</keyword>
<evidence type="ECO:0000256" key="13">
    <source>
        <dbReference type="ARBA" id="ARBA00023136"/>
    </source>
</evidence>
<evidence type="ECO:0000256" key="5">
    <source>
        <dbReference type="ARBA" id="ARBA00022475"/>
    </source>
</evidence>
<evidence type="ECO:0000259" key="20">
    <source>
        <dbReference type="Pfam" id="PF00912"/>
    </source>
</evidence>